<gene>
    <name evidence="1" type="ORF">JDW22_06080</name>
</gene>
<name>A0ABS1BSA9_9NEIS</name>
<keyword evidence="2" id="KW-1185">Reference proteome</keyword>
<evidence type="ECO:0000313" key="2">
    <source>
        <dbReference type="Proteomes" id="UP000614058"/>
    </source>
</evidence>
<sequence>MTPIMQQFLAKSADFRGAMYREIKTIPFTKETEYRVLATLTMADISSEHWLAIHTLAYAENFISAVSLLRLQYEALLRAHWLYYCAKDEQIKDLHQPLDEKNIRTIENRMPNISEMITDLGKSVEAGIIDDKLAILLQEFKETHVRPTNSFIHSGMHAFNRQRDGYIEPMLIQIVQNSNGLEALNAMLQGLLCDSEGWLTLYIVRLQHQYLDCLPMQIDDIIKQFYSTNAPFI</sequence>
<dbReference type="Proteomes" id="UP000614058">
    <property type="component" value="Unassembled WGS sequence"/>
</dbReference>
<dbReference type="InterPro" id="IPR054257">
    <property type="entry name" value="DUF6988"/>
</dbReference>
<accession>A0ABS1BSA9</accession>
<proteinExistence type="predicted"/>
<evidence type="ECO:0000313" key="1">
    <source>
        <dbReference type="EMBL" id="MBK0396154.1"/>
    </source>
</evidence>
<dbReference type="EMBL" id="JAEHNZ010000002">
    <property type="protein sequence ID" value="MBK0396154.1"/>
    <property type="molecule type" value="Genomic_DNA"/>
</dbReference>
<protein>
    <submittedName>
        <fullName evidence="1">Uncharacterized protein</fullName>
    </submittedName>
</protein>
<dbReference type="RefSeq" id="WP_200522324.1">
    <property type="nucleotide sequence ID" value="NZ_JAEHNZ010000002.1"/>
</dbReference>
<reference evidence="1 2" key="1">
    <citation type="journal article" date="2021" name="Pathogens">
        <title>Isolation and Characterization of Kingella bonacorsii sp. nov., A Novel Kingella Species Detected in a Stable Periodontitis Subject.</title>
        <authorList>
            <person name="Antezack A."/>
            <person name="Boxberger M."/>
            <person name="Rolland C."/>
            <person name="Monnet-Corti V."/>
            <person name="La Scola B."/>
        </authorList>
    </citation>
    <scope>NUCLEOTIDE SEQUENCE [LARGE SCALE GENOMIC DNA]</scope>
    <source>
        <strain evidence="1 2">Marseille-Q4569</strain>
    </source>
</reference>
<organism evidence="1 2">
    <name type="scientific">Kingella bonacorsii</name>
    <dbReference type="NCBI Taxonomy" id="2796361"/>
    <lineage>
        <taxon>Bacteria</taxon>
        <taxon>Pseudomonadati</taxon>
        <taxon>Pseudomonadota</taxon>
        <taxon>Betaproteobacteria</taxon>
        <taxon>Neisseriales</taxon>
        <taxon>Neisseriaceae</taxon>
        <taxon>Kingella</taxon>
    </lineage>
</organism>
<comment type="caution">
    <text evidence="1">The sequence shown here is derived from an EMBL/GenBank/DDBJ whole genome shotgun (WGS) entry which is preliminary data.</text>
</comment>
<dbReference type="Pfam" id="PF22491">
    <property type="entry name" value="DUF6988"/>
    <property type="match status" value="1"/>
</dbReference>